<keyword evidence="3" id="KW-1185">Reference proteome</keyword>
<evidence type="ECO:0000313" key="2">
    <source>
        <dbReference type="EMBL" id="VDK32662.1"/>
    </source>
</evidence>
<dbReference type="WBParaSite" id="TASK_0000397501-mRNA-1">
    <property type="protein sequence ID" value="TASK_0000397501-mRNA-1"/>
    <property type="gene ID" value="TASK_0000397501"/>
</dbReference>
<protein>
    <submittedName>
        <fullName evidence="2 4">Uncharacterized protein</fullName>
    </submittedName>
</protein>
<dbReference type="Proteomes" id="UP000282613">
    <property type="component" value="Unassembled WGS sequence"/>
</dbReference>
<feature type="compositionally biased region" description="Polar residues" evidence="1">
    <location>
        <begin position="86"/>
        <end position="97"/>
    </location>
</feature>
<organism evidence="4">
    <name type="scientific">Taenia asiatica</name>
    <name type="common">Asian tapeworm</name>
    <dbReference type="NCBI Taxonomy" id="60517"/>
    <lineage>
        <taxon>Eukaryota</taxon>
        <taxon>Metazoa</taxon>
        <taxon>Spiralia</taxon>
        <taxon>Lophotrochozoa</taxon>
        <taxon>Platyhelminthes</taxon>
        <taxon>Cestoda</taxon>
        <taxon>Eucestoda</taxon>
        <taxon>Cyclophyllidea</taxon>
        <taxon>Taeniidae</taxon>
        <taxon>Taenia</taxon>
    </lineage>
</organism>
<evidence type="ECO:0000313" key="3">
    <source>
        <dbReference type="Proteomes" id="UP000282613"/>
    </source>
</evidence>
<dbReference type="AlphaFoldDB" id="A0A0R3W2E1"/>
<evidence type="ECO:0000313" key="4">
    <source>
        <dbReference type="WBParaSite" id="TASK_0000397501-mRNA-1"/>
    </source>
</evidence>
<dbReference type="EMBL" id="UYRS01018322">
    <property type="protein sequence ID" value="VDK32662.1"/>
    <property type="molecule type" value="Genomic_DNA"/>
</dbReference>
<accession>A0A0R3W2E1</accession>
<feature type="region of interest" description="Disordered" evidence="1">
    <location>
        <begin position="17"/>
        <end position="42"/>
    </location>
</feature>
<evidence type="ECO:0000256" key="1">
    <source>
        <dbReference type="SAM" id="MobiDB-lite"/>
    </source>
</evidence>
<feature type="compositionally biased region" description="Basic and acidic residues" evidence="1">
    <location>
        <begin position="25"/>
        <end position="40"/>
    </location>
</feature>
<sequence length="97" mass="10991">MSPSAYKCEQYSSIRYPGEAEEEESRSRPVKLDLRTRDRSTGSWTYHHVASNDKMRPTDGTTAQFPVIHTGVAIKHAKQPDPVHKQSYQLANSWTAS</sequence>
<feature type="region of interest" description="Disordered" evidence="1">
    <location>
        <begin position="76"/>
        <end position="97"/>
    </location>
</feature>
<proteinExistence type="predicted"/>
<name>A0A0R3W2E1_TAEAS</name>
<reference evidence="4" key="1">
    <citation type="submission" date="2017-02" db="UniProtKB">
        <authorList>
            <consortium name="WormBaseParasite"/>
        </authorList>
    </citation>
    <scope>IDENTIFICATION</scope>
</reference>
<reference evidence="2 3" key="2">
    <citation type="submission" date="2018-11" db="EMBL/GenBank/DDBJ databases">
        <authorList>
            <consortium name="Pathogen Informatics"/>
        </authorList>
    </citation>
    <scope>NUCLEOTIDE SEQUENCE [LARGE SCALE GENOMIC DNA]</scope>
</reference>
<gene>
    <name evidence="2" type="ORF">TASK_LOCUS3976</name>
</gene>